<feature type="region of interest" description="Disordered" evidence="1">
    <location>
        <begin position="93"/>
        <end position="117"/>
    </location>
</feature>
<dbReference type="Pfam" id="PF01609">
    <property type="entry name" value="DDE_Tnp_1"/>
    <property type="match status" value="1"/>
</dbReference>
<proteinExistence type="predicted"/>
<keyword evidence="4" id="KW-1185">Reference proteome</keyword>
<evidence type="ECO:0000256" key="1">
    <source>
        <dbReference type="SAM" id="MobiDB-lite"/>
    </source>
</evidence>
<evidence type="ECO:0000259" key="2">
    <source>
        <dbReference type="Pfam" id="PF01609"/>
    </source>
</evidence>
<reference evidence="3 4" key="1">
    <citation type="submission" date="2019-11" db="EMBL/GenBank/DDBJ databases">
        <title>Whole Genome Sequencing and Comparative Genomic Analyses of Lysinibacillus pakistanensis LZH-9, a Halotolerant Strain with Excellent COD Removal Capability.</title>
        <authorList>
            <person name="Zhou H."/>
        </authorList>
    </citation>
    <scope>NUCLEOTIDE SEQUENCE [LARGE SCALE GENOMIC DNA]</scope>
    <source>
        <strain evidence="3 4">LZH-9</strain>
    </source>
</reference>
<accession>A0ABX6DBM7</accession>
<dbReference type="InterPro" id="IPR002559">
    <property type="entry name" value="Transposase_11"/>
</dbReference>
<dbReference type="Proteomes" id="UP000373269">
    <property type="component" value="Chromosome"/>
</dbReference>
<dbReference type="EMBL" id="CP045835">
    <property type="protein sequence ID" value="QGG50905.1"/>
    <property type="molecule type" value="Genomic_DNA"/>
</dbReference>
<gene>
    <name evidence="3" type="ORF">GDS87_08005</name>
</gene>
<protein>
    <submittedName>
        <fullName evidence="3">Transposase</fullName>
    </submittedName>
</protein>
<organism evidence="3 4">
    <name type="scientific">Lysinibacillus pakistanensis</name>
    <dbReference type="NCBI Taxonomy" id="759811"/>
    <lineage>
        <taxon>Bacteria</taxon>
        <taxon>Bacillati</taxon>
        <taxon>Bacillota</taxon>
        <taxon>Bacilli</taxon>
        <taxon>Bacillales</taxon>
        <taxon>Bacillaceae</taxon>
        <taxon>Lysinibacillus</taxon>
    </lineage>
</organism>
<feature type="domain" description="Transposase IS4-like" evidence="2">
    <location>
        <begin position="145"/>
        <end position="248"/>
    </location>
</feature>
<feature type="compositionally biased region" description="Basic and acidic residues" evidence="1">
    <location>
        <begin position="93"/>
        <end position="105"/>
    </location>
</feature>
<evidence type="ECO:0000313" key="3">
    <source>
        <dbReference type="EMBL" id="QGG50905.1"/>
    </source>
</evidence>
<evidence type="ECO:0000313" key="4">
    <source>
        <dbReference type="Proteomes" id="UP000373269"/>
    </source>
</evidence>
<sequence length="269" mass="31057">MIQSLIIRIVERIPTIKDLIKRLVHDPLFRLDCGFLVSDVVPSEASYSRMIDVISQSDVLDVMQDTLIQIAFREGFLDDEHLAIDATHFESRDAVKPTEKKEPAPPKKRGRKSKEEREDWLAKQVEIEANQSTYEKEIKDQLDTPMVTLWQDAPIEPNWGIKKNSDGKNTFWFGFKGHLAVTTKSQYIIGRLMTSANLSDSKAAIPLLKKVEDQFPKHFTTAILDAGYDFEPIYRQLHAYQMRAVIPYNIRNEGEYLGFDEHFRPTCVR</sequence>
<name>A0ABX6DBM7_9BACI</name>